<dbReference type="AlphaFoldDB" id="A0A1W1UHI3"/>
<dbReference type="GO" id="GO:0016042">
    <property type="term" value="P:lipid catabolic process"/>
    <property type="evidence" value="ECO:0007669"/>
    <property type="project" value="InterPro"/>
</dbReference>
<dbReference type="Pfam" id="PF01674">
    <property type="entry name" value="Lipase_2"/>
    <property type="match status" value="1"/>
</dbReference>
<evidence type="ECO:0000313" key="1">
    <source>
        <dbReference type="EMBL" id="SMB80499.1"/>
    </source>
</evidence>
<dbReference type="Gene3D" id="3.40.50.1820">
    <property type="entry name" value="alpha/beta hydrolase"/>
    <property type="match status" value="1"/>
</dbReference>
<name>A0A1W1UHI3_9DEIO</name>
<accession>A0A1W1UHI3</accession>
<gene>
    <name evidence="1" type="ORF">SAMN00790413_05548</name>
</gene>
<protein>
    <submittedName>
        <fullName evidence="1">Triacylglycerol lipase</fullName>
    </submittedName>
</protein>
<dbReference type="SUPFAM" id="SSF53474">
    <property type="entry name" value="alpha/beta-Hydrolases"/>
    <property type="match status" value="1"/>
</dbReference>
<dbReference type="STRING" id="695939.SAMN00790413_05548"/>
<proteinExistence type="predicted"/>
<dbReference type="RefSeq" id="WP_281255805.1">
    <property type="nucleotide sequence ID" value="NZ_FWWU01000004.1"/>
</dbReference>
<dbReference type="EMBL" id="FWWU01000004">
    <property type="protein sequence ID" value="SMB80499.1"/>
    <property type="molecule type" value="Genomic_DNA"/>
</dbReference>
<dbReference type="GO" id="GO:0016298">
    <property type="term" value="F:lipase activity"/>
    <property type="evidence" value="ECO:0007669"/>
    <property type="project" value="TreeGrafter"/>
</dbReference>
<dbReference type="InterPro" id="IPR029058">
    <property type="entry name" value="AB_hydrolase_fold"/>
</dbReference>
<dbReference type="InterPro" id="IPR002918">
    <property type="entry name" value="Lipase_EstA/Esterase_EstB"/>
</dbReference>
<evidence type="ECO:0000313" key="2">
    <source>
        <dbReference type="Proteomes" id="UP000192582"/>
    </source>
</evidence>
<organism evidence="1 2">
    <name type="scientific">Deinococcus hopiensis KR-140</name>
    <dbReference type="NCBI Taxonomy" id="695939"/>
    <lineage>
        <taxon>Bacteria</taxon>
        <taxon>Thermotogati</taxon>
        <taxon>Deinococcota</taxon>
        <taxon>Deinococci</taxon>
        <taxon>Deinococcales</taxon>
        <taxon>Deinococcaceae</taxon>
        <taxon>Deinococcus</taxon>
    </lineage>
</organism>
<dbReference type="PANTHER" id="PTHR32015">
    <property type="entry name" value="FASTING INDUCED LIPASE"/>
    <property type="match status" value="1"/>
</dbReference>
<dbReference type="PANTHER" id="PTHR32015:SF1">
    <property type="entry name" value="LIPASE"/>
    <property type="match status" value="1"/>
</dbReference>
<dbReference type="Proteomes" id="UP000192582">
    <property type="component" value="Unassembled WGS sequence"/>
</dbReference>
<reference evidence="1 2" key="1">
    <citation type="submission" date="2017-04" db="EMBL/GenBank/DDBJ databases">
        <authorList>
            <person name="Afonso C.L."/>
            <person name="Miller P.J."/>
            <person name="Scott M.A."/>
            <person name="Spackman E."/>
            <person name="Goraichik I."/>
            <person name="Dimitrov K.M."/>
            <person name="Suarez D.L."/>
            <person name="Swayne D.E."/>
        </authorList>
    </citation>
    <scope>NUCLEOTIDE SEQUENCE [LARGE SCALE GENOMIC DNA]</scope>
    <source>
        <strain evidence="1 2">KR-140</strain>
    </source>
</reference>
<keyword evidence="2" id="KW-1185">Reference proteome</keyword>
<sequence>MPPAPSPAPGPAHDPILFVHGYNSAGLVWLVMVNRFRQDGWTDGELFSWTYDTHLSNWDTARLIAQKVDAILAQTGARRVDIVAHSMGSLSSRAYLRGSSGNQVDAWVSLAGPNHGTEAAYNCSDVSCAEMRPDSAFLTELNAGDETPDAVRYGTWWSPCDEVIRPLGSVALLGAFNTQTSCLSHSQLLVDAGVYQQVRDFLDGR</sequence>